<protein>
    <submittedName>
        <fullName evidence="7">MFS transporter</fullName>
    </submittedName>
</protein>
<feature type="transmembrane region" description="Helical" evidence="6">
    <location>
        <begin position="47"/>
        <end position="70"/>
    </location>
</feature>
<accession>A0A6H9YVP3</accession>
<evidence type="ECO:0000256" key="2">
    <source>
        <dbReference type="ARBA" id="ARBA00022475"/>
    </source>
</evidence>
<gene>
    <name evidence="7" type="ORF">F8566_09475</name>
</gene>
<keyword evidence="3 6" id="KW-0812">Transmembrane</keyword>
<proteinExistence type="predicted"/>
<dbReference type="PANTHER" id="PTHR43124:SF3">
    <property type="entry name" value="CHLORAMPHENICOL EFFLUX PUMP RV0191"/>
    <property type="match status" value="1"/>
</dbReference>
<dbReference type="GO" id="GO:0005886">
    <property type="term" value="C:plasma membrane"/>
    <property type="evidence" value="ECO:0007669"/>
    <property type="project" value="UniProtKB-SubCell"/>
</dbReference>
<keyword evidence="5 6" id="KW-0472">Membrane</keyword>
<comment type="subcellular location">
    <subcellularLocation>
        <location evidence="1">Cell membrane</location>
        <topology evidence="1">Multi-pass membrane protein</topology>
    </subcellularLocation>
</comment>
<dbReference type="Proteomes" id="UP000468735">
    <property type="component" value="Unassembled WGS sequence"/>
</dbReference>
<feature type="transmembrane region" description="Helical" evidence="6">
    <location>
        <begin position="15"/>
        <end position="40"/>
    </location>
</feature>
<evidence type="ECO:0000256" key="1">
    <source>
        <dbReference type="ARBA" id="ARBA00004651"/>
    </source>
</evidence>
<dbReference type="RefSeq" id="WP_151559614.1">
    <property type="nucleotide sequence ID" value="NZ_WBMT01000004.1"/>
</dbReference>
<reference evidence="7 8" key="1">
    <citation type="submission" date="2019-09" db="EMBL/GenBank/DDBJ databases">
        <title>Actinomadura physcomitrii sp. nov., a novel actinomycete isolated from moss [Physcomitrium sphaericum (Ludw) Fuernr].</title>
        <authorList>
            <person name="Zhuang X."/>
            <person name="Liu C."/>
        </authorList>
    </citation>
    <scope>NUCLEOTIDE SEQUENCE [LARGE SCALE GENOMIC DNA]</scope>
    <source>
        <strain evidence="7 8">HMC1</strain>
    </source>
</reference>
<comment type="caution">
    <text evidence="7">The sequence shown here is derived from an EMBL/GenBank/DDBJ whole genome shotgun (WGS) entry which is preliminary data.</text>
</comment>
<sequence length="174" mass="17367">MFAPALVPAEQRGRALATVGAGMAVATAVGVPLGTLIGGAFGWRATFLALAALGVTVLWSAGAFTVLTYIGPILDEVGGVRGEALSLWLLVFGFAAVAGNALGGRATDHRPTLWLAVACTAGLAVAPTAGLQRGGVVGEQVLVGGGWRGGAGAPLSRLDSSTGMGWRPSCMRLV</sequence>
<dbReference type="InterPro" id="IPR036259">
    <property type="entry name" value="MFS_trans_sf"/>
</dbReference>
<evidence type="ECO:0000256" key="3">
    <source>
        <dbReference type="ARBA" id="ARBA00022692"/>
    </source>
</evidence>
<evidence type="ECO:0000256" key="6">
    <source>
        <dbReference type="SAM" id="Phobius"/>
    </source>
</evidence>
<dbReference type="PANTHER" id="PTHR43124">
    <property type="entry name" value="PURINE EFFLUX PUMP PBUE"/>
    <property type="match status" value="1"/>
</dbReference>
<keyword evidence="4 6" id="KW-1133">Transmembrane helix</keyword>
<evidence type="ECO:0000256" key="5">
    <source>
        <dbReference type="ARBA" id="ARBA00023136"/>
    </source>
</evidence>
<dbReference type="OrthoDB" id="3697899at2"/>
<dbReference type="Pfam" id="PF07690">
    <property type="entry name" value="MFS_1"/>
    <property type="match status" value="1"/>
</dbReference>
<organism evidence="7 8">
    <name type="scientific">Actinomadura rudentiformis</name>
    <dbReference type="NCBI Taxonomy" id="359158"/>
    <lineage>
        <taxon>Bacteria</taxon>
        <taxon>Bacillati</taxon>
        <taxon>Actinomycetota</taxon>
        <taxon>Actinomycetes</taxon>
        <taxon>Streptosporangiales</taxon>
        <taxon>Thermomonosporaceae</taxon>
        <taxon>Actinomadura</taxon>
    </lineage>
</organism>
<dbReference type="SUPFAM" id="SSF103473">
    <property type="entry name" value="MFS general substrate transporter"/>
    <property type="match status" value="1"/>
</dbReference>
<dbReference type="Gene3D" id="1.20.1250.20">
    <property type="entry name" value="MFS general substrate transporter like domains"/>
    <property type="match status" value="1"/>
</dbReference>
<dbReference type="EMBL" id="WBMT01000004">
    <property type="protein sequence ID" value="KAB2350047.1"/>
    <property type="molecule type" value="Genomic_DNA"/>
</dbReference>
<evidence type="ECO:0000313" key="7">
    <source>
        <dbReference type="EMBL" id="KAB2350047.1"/>
    </source>
</evidence>
<feature type="transmembrane region" description="Helical" evidence="6">
    <location>
        <begin position="85"/>
        <end position="103"/>
    </location>
</feature>
<dbReference type="GO" id="GO:0022857">
    <property type="term" value="F:transmembrane transporter activity"/>
    <property type="evidence" value="ECO:0007669"/>
    <property type="project" value="InterPro"/>
</dbReference>
<keyword evidence="8" id="KW-1185">Reference proteome</keyword>
<dbReference type="InterPro" id="IPR050189">
    <property type="entry name" value="MFS_Efflux_Transporters"/>
</dbReference>
<dbReference type="AlphaFoldDB" id="A0A6H9YVP3"/>
<dbReference type="InterPro" id="IPR011701">
    <property type="entry name" value="MFS"/>
</dbReference>
<keyword evidence="2" id="KW-1003">Cell membrane</keyword>
<name>A0A6H9YVP3_9ACTN</name>
<evidence type="ECO:0000256" key="4">
    <source>
        <dbReference type="ARBA" id="ARBA00022989"/>
    </source>
</evidence>
<evidence type="ECO:0000313" key="8">
    <source>
        <dbReference type="Proteomes" id="UP000468735"/>
    </source>
</evidence>